<accession>A0AAC9HSF6</accession>
<protein>
    <submittedName>
        <fullName evidence="3">DNA binding protein with helix-turn-helix domain</fullName>
    </submittedName>
</protein>
<dbReference type="InterPro" id="IPR041413">
    <property type="entry name" value="MLTR_LBD"/>
</dbReference>
<dbReference type="Pfam" id="PF17765">
    <property type="entry name" value="MLTR_LBD"/>
    <property type="match status" value="1"/>
</dbReference>
<evidence type="ECO:0000256" key="1">
    <source>
        <dbReference type="SAM" id="MobiDB-lite"/>
    </source>
</evidence>
<dbReference type="PANTHER" id="PTHR35010">
    <property type="entry name" value="BLL4672 PROTEIN-RELATED"/>
    <property type="match status" value="1"/>
</dbReference>
<dbReference type="Proteomes" id="UP000095210">
    <property type="component" value="Chromosome"/>
</dbReference>
<feature type="domain" description="HTH cro/C1-type" evidence="2">
    <location>
        <begin position="50"/>
        <end position="97"/>
    </location>
</feature>
<keyword evidence="4" id="KW-1185">Reference proteome</keyword>
<evidence type="ECO:0000259" key="2">
    <source>
        <dbReference type="PROSITE" id="PS50943"/>
    </source>
</evidence>
<dbReference type="Pfam" id="PF13560">
    <property type="entry name" value="HTH_31"/>
    <property type="match status" value="1"/>
</dbReference>
<evidence type="ECO:0000313" key="4">
    <source>
        <dbReference type="Proteomes" id="UP000095210"/>
    </source>
</evidence>
<dbReference type="CDD" id="cd00093">
    <property type="entry name" value="HTH_XRE"/>
    <property type="match status" value="1"/>
</dbReference>
<reference evidence="4" key="1">
    <citation type="submission" date="2016-03" db="EMBL/GenBank/DDBJ databases">
        <title>Complete genome sequence of the type strain Actinoalloteichus hymeniacidonis DSM 45092.</title>
        <authorList>
            <person name="Schaffert L."/>
            <person name="Albersmeier A."/>
            <person name="Winkler A."/>
            <person name="Kalinowski J."/>
            <person name="Zotchev S."/>
            <person name="Ruckert C."/>
        </authorList>
    </citation>
    <scope>NUCLEOTIDE SEQUENCE [LARGE SCALE GENOMIC DNA]</scope>
    <source>
        <strain evidence="4">HPA177(T) (DSM 45092(T))</strain>
    </source>
</reference>
<proteinExistence type="predicted"/>
<dbReference type="PANTHER" id="PTHR35010:SF2">
    <property type="entry name" value="BLL4672 PROTEIN"/>
    <property type="match status" value="1"/>
</dbReference>
<dbReference type="RefSeq" id="WP_375791853.1">
    <property type="nucleotide sequence ID" value="NZ_CP014859.1"/>
</dbReference>
<dbReference type="AlphaFoldDB" id="A0AAC9HSF6"/>
<dbReference type="SMART" id="SM00530">
    <property type="entry name" value="HTH_XRE"/>
    <property type="match status" value="1"/>
</dbReference>
<name>A0AAC9HSF6_9PSEU</name>
<dbReference type="InterPro" id="IPR001387">
    <property type="entry name" value="Cro/C1-type_HTH"/>
</dbReference>
<dbReference type="Gene3D" id="3.30.450.180">
    <property type="match status" value="1"/>
</dbReference>
<organism evidence="3 4">
    <name type="scientific">Actinoalloteichus hymeniacidonis</name>
    <dbReference type="NCBI Taxonomy" id="340345"/>
    <lineage>
        <taxon>Bacteria</taxon>
        <taxon>Bacillati</taxon>
        <taxon>Actinomycetota</taxon>
        <taxon>Actinomycetes</taxon>
        <taxon>Pseudonocardiales</taxon>
        <taxon>Pseudonocardiaceae</taxon>
        <taxon>Actinoalloteichus</taxon>
    </lineage>
</organism>
<dbReference type="EMBL" id="CP014859">
    <property type="protein sequence ID" value="AOS63620.1"/>
    <property type="molecule type" value="Genomic_DNA"/>
</dbReference>
<dbReference type="PROSITE" id="PS50943">
    <property type="entry name" value="HTH_CROC1"/>
    <property type="match status" value="1"/>
</dbReference>
<dbReference type="Gene3D" id="1.10.260.40">
    <property type="entry name" value="lambda repressor-like DNA-binding domains"/>
    <property type="match status" value="1"/>
</dbReference>
<gene>
    <name evidence="3" type="ORF">TL08_14030</name>
</gene>
<evidence type="ECO:0000313" key="3">
    <source>
        <dbReference type="EMBL" id="AOS63620.1"/>
    </source>
</evidence>
<dbReference type="SUPFAM" id="SSF47413">
    <property type="entry name" value="lambda repressor-like DNA-binding domains"/>
    <property type="match status" value="1"/>
</dbReference>
<dbReference type="KEGG" id="ahm:TL08_14030"/>
<dbReference type="InterPro" id="IPR010982">
    <property type="entry name" value="Lambda_DNA-bd_dom_sf"/>
</dbReference>
<sequence>MTEVDDPTRRDGEDVLVDRTQLADFLTRRRNDLQPEDVGIPRGPRRRTSGLRREEVAALCGMSVDYYSRLEQRRGTRPSEQMLAAIARGLHLSLDERDHLFRLAGHTAPQRALRSDHVDVGVRRVLDRLDDTPAQVMSGLGEALLQTRLARALLGDLTRFQGLDRAMVYRWFTSDAARRAYPESDHPMHSRVFTSQLRAAYAKHGSDSRAAAIFAALTAASAEFRQVWERHEIGLRYPGPKRILHPEVGLLELHCQTLHDLDQAQTLLVYTAVPGSESHEKLQLLSVIGDQSLTT</sequence>
<dbReference type="GO" id="GO:0003677">
    <property type="term" value="F:DNA binding"/>
    <property type="evidence" value="ECO:0007669"/>
    <property type="project" value="InterPro"/>
</dbReference>
<feature type="region of interest" description="Disordered" evidence="1">
    <location>
        <begin position="28"/>
        <end position="51"/>
    </location>
</feature>